<geneLocation type="chloroplast" evidence="4"/>
<name>A0A650CZ19_9ASPA</name>
<reference evidence="4" key="1">
    <citation type="submission" date="2018-05" db="EMBL/GenBank/DDBJ databases">
        <authorList>
            <person name="Fangyu J."/>
            <person name="Xin Y."/>
            <person name="Xingjin H."/>
        </authorList>
    </citation>
    <scope>NUCLEOTIDE SEQUENCE</scope>
</reference>
<dbReference type="GO" id="GO:0003735">
    <property type="term" value="F:structural constituent of ribosome"/>
    <property type="evidence" value="ECO:0007669"/>
    <property type="project" value="InterPro"/>
</dbReference>
<accession>A0A650CZ19</accession>
<proteinExistence type="predicted"/>
<keyword evidence="1 4" id="KW-0689">Ribosomal protein</keyword>
<evidence type="ECO:0000313" key="4">
    <source>
        <dbReference type="EMBL" id="QGR23048.1"/>
    </source>
</evidence>
<dbReference type="GO" id="GO:1990904">
    <property type="term" value="C:ribonucleoprotein complex"/>
    <property type="evidence" value="ECO:0007669"/>
    <property type="project" value="UniProtKB-KW"/>
</dbReference>
<dbReference type="PROSITE" id="PS00732">
    <property type="entry name" value="RIBOSOMAL_S16"/>
    <property type="match status" value="1"/>
</dbReference>
<dbReference type="AlphaFoldDB" id="A0A650CZ19"/>
<keyword evidence="4" id="KW-0150">Chloroplast</keyword>
<gene>
    <name evidence="4" type="primary">rps16</name>
</gene>
<evidence type="ECO:0000256" key="3">
    <source>
        <dbReference type="ARBA" id="ARBA00035371"/>
    </source>
</evidence>
<dbReference type="GO" id="GO:0005840">
    <property type="term" value="C:ribosome"/>
    <property type="evidence" value="ECO:0007669"/>
    <property type="project" value="UniProtKB-KW"/>
</dbReference>
<evidence type="ECO:0000256" key="2">
    <source>
        <dbReference type="ARBA" id="ARBA00023274"/>
    </source>
</evidence>
<evidence type="ECO:0000256" key="1">
    <source>
        <dbReference type="ARBA" id="ARBA00022980"/>
    </source>
</evidence>
<dbReference type="GO" id="GO:0006412">
    <property type="term" value="P:translation"/>
    <property type="evidence" value="ECO:0007669"/>
    <property type="project" value="InterPro"/>
</dbReference>
<dbReference type="InterPro" id="IPR020592">
    <property type="entry name" value="Ribosomal_bS16_CS"/>
</dbReference>
<organism evidence="4">
    <name type="scientific">Allium cyathophorum</name>
    <dbReference type="NCBI Taxonomy" id="105302"/>
    <lineage>
        <taxon>Eukaryota</taxon>
        <taxon>Viridiplantae</taxon>
        <taxon>Streptophyta</taxon>
        <taxon>Embryophyta</taxon>
        <taxon>Tracheophyta</taxon>
        <taxon>Spermatophyta</taxon>
        <taxon>Magnoliopsida</taxon>
        <taxon>Liliopsida</taxon>
        <taxon>Asparagales</taxon>
        <taxon>Amaryllidaceae</taxon>
        <taxon>Allioideae</taxon>
        <taxon>Allieae</taxon>
        <taxon>Allium</taxon>
    </lineage>
</organism>
<sequence length="41" mass="5142">MVKLRLKRCGRKQQRSIKSLQLMFDPDEKEEIFERWVFMIQ</sequence>
<keyword evidence="4" id="KW-0934">Plastid</keyword>
<keyword evidence="2" id="KW-0687">Ribonucleoprotein</keyword>
<protein>
    <recommendedName>
        <fullName evidence="3">30S ribosomal protein S16, chloroplastic</fullName>
    </recommendedName>
</protein>
<dbReference type="EMBL" id="MH341454">
    <property type="protein sequence ID" value="QGR23048.1"/>
    <property type="molecule type" value="Genomic_DNA"/>
</dbReference>
<reference evidence="4" key="2">
    <citation type="journal article" date="2019" name="Russ. J. Genet.">
        <title>Comparative Complete Chloroplast Genome Analyses and Contribution to the Understanding of Chloroplast Phylogeny and Adaptive Evolution in Subgenus Anguinum.</title>
        <authorList>
            <person name="Jin F.Y."/>
            <person name="Y X."/>
            <person name="Xie D.F."/>
            <person name="Li H."/>
            <person name="Yu Y."/>
            <person name="Zhou S.D."/>
            <person name="He X.J."/>
        </authorList>
    </citation>
    <scope>NUCLEOTIDE SEQUENCE</scope>
</reference>